<dbReference type="NCBIfam" id="NF009566">
    <property type="entry name" value="PRK13020.1"/>
    <property type="match status" value="1"/>
</dbReference>
<evidence type="ECO:0000256" key="2">
    <source>
        <dbReference type="ARBA" id="ARBA00002803"/>
    </source>
</evidence>
<dbReference type="InterPro" id="IPR023366">
    <property type="entry name" value="ATP_synth_asu-like_sf"/>
</dbReference>
<evidence type="ECO:0000256" key="7">
    <source>
        <dbReference type="ARBA" id="ARBA00022679"/>
    </source>
</evidence>
<dbReference type="Pfam" id="PF00677">
    <property type="entry name" value="Lum_binding"/>
    <property type="match status" value="2"/>
</dbReference>
<proteinExistence type="predicted"/>
<evidence type="ECO:0000256" key="3">
    <source>
        <dbReference type="ARBA" id="ARBA00004887"/>
    </source>
</evidence>
<protein>
    <recommendedName>
        <fullName evidence="5 9">Riboflavin synthase</fullName>
        <ecNumber evidence="4 9">2.5.1.9</ecNumber>
    </recommendedName>
</protein>
<dbReference type="GO" id="GO:0009231">
    <property type="term" value="P:riboflavin biosynthetic process"/>
    <property type="evidence" value="ECO:0007669"/>
    <property type="project" value="UniProtKB-KW"/>
</dbReference>
<evidence type="ECO:0000313" key="13">
    <source>
        <dbReference type="Proteomes" id="UP001324634"/>
    </source>
</evidence>
<feature type="repeat" description="Lumazine-binding" evidence="10">
    <location>
        <begin position="1"/>
        <end position="96"/>
    </location>
</feature>
<accession>A0AAX4HKP2</accession>
<dbReference type="GO" id="GO:0004746">
    <property type="term" value="F:riboflavin synthase activity"/>
    <property type="evidence" value="ECO:0007669"/>
    <property type="project" value="UniProtKB-UniRule"/>
</dbReference>
<keyword evidence="13" id="KW-1185">Reference proteome</keyword>
<sequence length="215" mass="23991">MFTGLIQEVGTIQSVVSNAEGKEFIIRAPDLIKDIQIDDSVATNGVCLTATKIAGDTFKVQAIHVTLEKTSIGYLKTGDKVNLELSLRPHDRLGGHFVQGHVNALGKIKKIEKIGNNWEIEVSFPKDLRKYMISEGSIALDGISLTIARLTSDTLTVAIIPHTLEKTSLSSKKVGDHLNLEVDMIAKYIENFLRFDKDSRKEEWAKNFFDVKYED</sequence>
<reference evidence="12 13" key="1">
    <citation type="submission" date="2023-11" db="EMBL/GenBank/DDBJ databases">
        <title>Peredibacter starrii A3.12.</title>
        <authorList>
            <person name="Mitchell R.J."/>
        </authorList>
    </citation>
    <scope>NUCLEOTIDE SEQUENCE [LARGE SCALE GENOMIC DNA]</scope>
    <source>
        <strain evidence="12 13">A3.12</strain>
    </source>
</reference>
<comment type="pathway">
    <text evidence="3">Cofactor biosynthesis; riboflavin biosynthesis; riboflavin from 2-hydroxy-3-oxobutyl phosphate and 5-amino-6-(D-ribitylamino)uracil: step 2/2.</text>
</comment>
<dbReference type="EC" id="2.5.1.9" evidence="4 9"/>
<dbReference type="InterPro" id="IPR001783">
    <property type="entry name" value="Lumazine-bd"/>
</dbReference>
<name>A0AAX4HKP2_9BACT</name>
<dbReference type="NCBIfam" id="TIGR00187">
    <property type="entry name" value="ribE"/>
    <property type="match status" value="1"/>
</dbReference>
<keyword evidence="8" id="KW-0677">Repeat</keyword>
<dbReference type="NCBIfam" id="NF006767">
    <property type="entry name" value="PRK09289.1"/>
    <property type="match status" value="1"/>
</dbReference>
<dbReference type="CDD" id="cd00402">
    <property type="entry name" value="Riboflavin_synthase_like"/>
    <property type="match status" value="1"/>
</dbReference>
<evidence type="ECO:0000256" key="10">
    <source>
        <dbReference type="PROSITE-ProRule" id="PRU00524"/>
    </source>
</evidence>
<gene>
    <name evidence="12" type="ORF">SOO65_13965</name>
</gene>
<feature type="domain" description="Lumazine-binding" evidence="11">
    <location>
        <begin position="1"/>
        <end position="96"/>
    </location>
</feature>
<dbReference type="Proteomes" id="UP001324634">
    <property type="component" value="Chromosome"/>
</dbReference>
<dbReference type="KEGG" id="psti:SOO65_13965"/>
<evidence type="ECO:0000313" key="12">
    <source>
        <dbReference type="EMBL" id="WPU63796.1"/>
    </source>
</evidence>
<evidence type="ECO:0000256" key="4">
    <source>
        <dbReference type="ARBA" id="ARBA00012827"/>
    </source>
</evidence>
<dbReference type="PIRSF" id="PIRSF000498">
    <property type="entry name" value="Riboflavin_syn_A"/>
    <property type="match status" value="1"/>
</dbReference>
<dbReference type="EMBL" id="CP139487">
    <property type="protein sequence ID" value="WPU63796.1"/>
    <property type="molecule type" value="Genomic_DNA"/>
</dbReference>
<keyword evidence="6" id="KW-0686">Riboflavin biosynthesis</keyword>
<evidence type="ECO:0000256" key="6">
    <source>
        <dbReference type="ARBA" id="ARBA00022619"/>
    </source>
</evidence>
<comment type="function">
    <text evidence="2">Catalyzes the dismutation of two molecules of 6,7-dimethyl-8-ribityllumazine, resulting in the formation of riboflavin and 5-amino-6-(D-ribitylamino)uracil.</text>
</comment>
<dbReference type="PROSITE" id="PS51177">
    <property type="entry name" value="LUMAZINE_BIND"/>
    <property type="match status" value="2"/>
</dbReference>
<comment type="catalytic activity">
    <reaction evidence="1">
        <text>2 6,7-dimethyl-8-(1-D-ribityl)lumazine + H(+) = 5-amino-6-(D-ribitylamino)uracil + riboflavin</text>
        <dbReference type="Rhea" id="RHEA:20772"/>
        <dbReference type="ChEBI" id="CHEBI:15378"/>
        <dbReference type="ChEBI" id="CHEBI:15934"/>
        <dbReference type="ChEBI" id="CHEBI:57986"/>
        <dbReference type="ChEBI" id="CHEBI:58201"/>
        <dbReference type="EC" id="2.5.1.9"/>
    </reaction>
</comment>
<keyword evidence="7 12" id="KW-0808">Transferase</keyword>
<dbReference type="AlphaFoldDB" id="A0AAX4HKP2"/>
<evidence type="ECO:0000256" key="5">
    <source>
        <dbReference type="ARBA" id="ARBA00013950"/>
    </source>
</evidence>
<dbReference type="FunFam" id="2.40.30.20:FF:000004">
    <property type="entry name" value="Riboflavin synthase, alpha subunit"/>
    <property type="match status" value="1"/>
</dbReference>
<dbReference type="PANTHER" id="PTHR21098">
    <property type="entry name" value="RIBOFLAVIN SYNTHASE ALPHA CHAIN"/>
    <property type="match status" value="1"/>
</dbReference>
<dbReference type="SUPFAM" id="SSF63380">
    <property type="entry name" value="Riboflavin synthase domain-like"/>
    <property type="match status" value="2"/>
</dbReference>
<feature type="repeat" description="Lumazine-binding" evidence="10">
    <location>
        <begin position="97"/>
        <end position="193"/>
    </location>
</feature>
<dbReference type="PANTHER" id="PTHR21098:SF12">
    <property type="entry name" value="RIBOFLAVIN SYNTHASE"/>
    <property type="match status" value="1"/>
</dbReference>
<evidence type="ECO:0000256" key="9">
    <source>
        <dbReference type="NCBIfam" id="TIGR00187"/>
    </source>
</evidence>
<dbReference type="InterPro" id="IPR017938">
    <property type="entry name" value="Riboflavin_synthase-like_b-brl"/>
</dbReference>
<evidence type="ECO:0000259" key="11">
    <source>
        <dbReference type="PROSITE" id="PS51177"/>
    </source>
</evidence>
<organism evidence="12 13">
    <name type="scientific">Peredibacter starrii</name>
    <dbReference type="NCBI Taxonomy" id="28202"/>
    <lineage>
        <taxon>Bacteria</taxon>
        <taxon>Pseudomonadati</taxon>
        <taxon>Bdellovibrionota</taxon>
        <taxon>Bacteriovoracia</taxon>
        <taxon>Bacteriovoracales</taxon>
        <taxon>Bacteriovoracaceae</taxon>
        <taxon>Peredibacter</taxon>
    </lineage>
</organism>
<feature type="domain" description="Lumazine-binding" evidence="11">
    <location>
        <begin position="97"/>
        <end position="193"/>
    </location>
</feature>
<dbReference type="RefSeq" id="WP_321391209.1">
    <property type="nucleotide sequence ID" value="NZ_CP139487.1"/>
</dbReference>
<evidence type="ECO:0000256" key="8">
    <source>
        <dbReference type="ARBA" id="ARBA00022737"/>
    </source>
</evidence>
<evidence type="ECO:0000256" key="1">
    <source>
        <dbReference type="ARBA" id="ARBA00000968"/>
    </source>
</evidence>
<dbReference type="InterPro" id="IPR026017">
    <property type="entry name" value="Lumazine-bd_dom"/>
</dbReference>
<dbReference type="Gene3D" id="2.40.30.20">
    <property type="match status" value="2"/>
</dbReference>